<dbReference type="Proteomes" id="UP001224775">
    <property type="component" value="Unassembled WGS sequence"/>
</dbReference>
<sequence length="31" mass="3568">MYALMVGHFTPPDQSQFSPPSYNVIPTDLQW</sequence>
<accession>A0AAD8XXG0</accession>
<comment type="caution">
    <text evidence="1">The sequence shown here is derived from an EMBL/GenBank/DDBJ whole genome shotgun (WGS) entry which is preliminary data.</text>
</comment>
<reference evidence="1" key="1">
    <citation type="submission" date="2023-06" db="EMBL/GenBank/DDBJ databases">
        <title>Survivors Of The Sea: Transcriptome response of Skeletonema marinoi to long-term dormancy.</title>
        <authorList>
            <person name="Pinder M.I.M."/>
            <person name="Kourtchenko O."/>
            <person name="Robertson E.K."/>
            <person name="Larsson T."/>
            <person name="Maumus F."/>
            <person name="Osuna-Cruz C.M."/>
            <person name="Vancaester E."/>
            <person name="Stenow R."/>
            <person name="Vandepoele K."/>
            <person name="Ploug H."/>
            <person name="Bruchert V."/>
            <person name="Godhe A."/>
            <person name="Topel M."/>
        </authorList>
    </citation>
    <scope>NUCLEOTIDE SEQUENCE</scope>
    <source>
        <strain evidence="1">R05AC</strain>
    </source>
</reference>
<name>A0AAD8XXG0_9STRA</name>
<evidence type="ECO:0000313" key="2">
    <source>
        <dbReference type="Proteomes" id="UP001224775"/>
    </source>
</evidence>
<organism evidence="1 2">
    <name type="scientific">Skeletonema marinoi</name>
    <dbReference type="NCBI Taxonomy" id="267567"/>
    <lineage>
        <taxon>Eukaryota</taxon>
        <taxon>Sar</taxon>
        <taxon>Stramenopiles</taxon>
        <taxon>Ochrophyta</taxon>
        <taxon>Bacillariophyta</taxon>
        <taxon>Coscinodiscophyceae</taxon>
        <taxon>Thalassiosirophycidae</taxon>
        <taxon>Thalassiosirales</taxon>
        <taxon>Skeletonemataceae</taxon>
        <taxon>Skeletonema</taxon>
        <taxon>Skeletonema marinoi-dohrnii complex</taxon>
    </lineage>
</organism>
<protein>
    <submittedName>
        <fullName evidence="1">Uncharacterized protein</fullName>
    </submittedName>
</protein>
<proteinExistence type="predicted"/>
<keyword evidence="2" id="KW-1185">Reference proteome</keyword>
<dbReference type="EMBL" id="JATAAI010000034">
    <property type="protein sequence ID" value="KAK1735335.1"/>
    <property type="molecule type" value="Genomic_DNA"/>
</dbReference>
<gene>
    <name evidence="1" type="ORF">QTG54_013949</name>
</gene>
<dbReference type="AlphaFoldDB" id="A0AAD8XXG0"/>
<evidence type="ECO:0000313" key="1">
    <source>
        <dbReference type="EMBL" id="KAK1735335.1"/>
    </source>
</evidence>